<name>A0ACC6M773_9BACI</name>
<dbReference type="Proteomes" id="UP001277972">
    <property type="component" value="Unassembled WGS sequence"/>
</dbReference>
<gene>
    <name evidence="1" type="ORF">SH601_12620</name>
</gene>
<protein>
    <submittedName>
        <fullName evidence="1">SdpI family protein</fullName>
    </submittedName>
</protein>
<comment type="caution">
    <text evidence="1">The sequence shown here is derived from an EMBL/GenBank/DDBJ whole genome shotgun (WGS) entry which is preliminary data.</text>
</comment>
<organism evidence="1 2">
    <name type="scientific">Gracilibacillus pellucidus</name>
    <dbReference type="NCBI Taxonomy" id="3095368"/>
    <lineage>
        <taxon>Bacteria</taxon>
        <taxon>Bacillati</taxon>
        <taxon>Bacillota</taxon>
        <taxon>Bacilli</taxon>
        <taxon>Bacillales</taxon>
        <taxon>Bacillaceae</taxon>
        <taxon>Gracilibacillus</taxon>
    </lineage>
</organism>
<keyword evidence="2" id="KW-1185">Reference proteome</keyword>
<proteinExistence type="predicted"/>
<sequence>MIGTDKHSNVSAINAYPIWLSQLIYLLQLKYFCNSDGGEQITTTLTFLLIPLTLLNNRKNHWRVYQDNNLYIKFNYVVFYYIIKIQVMIIWLHVAIEYLRRVNGGTELHMLILICGIGTIIGSFIVRTSGQGNINRVAGYRTKRSMKNETLWNLGQVYYSKLSVWVGAINIAIGAVLLFFPYENEYYRFIELLWVIVSLVLIYILTEGRLKRKEQEMIKQ</sequence>
<accession>A0ACC6M773</accession>
<evidence type="ECO:0000313" key="1">
    <source>
        <dbReference type="EMBL" id="MDX8046828.1"/>
    </source>
</evidence>
<reference evidence="1" key="1">
    <citation type="submission" date="2023-11" db="EMBL/GenBank/DDBJ databases">
        <title>Gracilibacillus pellucida a moderately halophilic bacterium isolated from saline soil in Xinjiang province.</title>
        <authorList>
            <person name="Zhang Z."/>
            <person name="Tan F."/>
            <person name="Wang Y."/>
            <person name="Xia M."/>
        </authorList>
    </citation>
    <scope>NUCLEOTIDE SEQUENCE</scope>
    <source>
        <strain evidence="1">S3-1-1</strain>
    </source>
</reference>
<dbReference type="EMBL" id="JAWZSR010000007">
    <property type="protein sequence ID" value="MDX8046828.1"/>
    <property type="molecule type" value="Genomic_DNA"/>
</dbReference>
<evidence type="ECO:0000313" key="2">
    <source>
        <dbReference type="Proteomes" id="UP001277972"/>
    </source>
</evidence>